<dbReference type="RefSeq" id="WP_163605009.1">
    <property type="nucleotide sequence ID" value="NZ_JAABOO010000001.1"/>
</dbReference>
<proteinExistence type="predicted"/>
<evidence type="ECO:0000313" key="1">
    <source>
        <dbReference type="EMBL" id="NER11968.1"/>
    </source>
</evidence>
<dbReference type="AlphaFoldDB" id="A0A6P0UJ62"/>
<protein>
    <recommendedName>
        <fullName evidence="3">Adenylosuccinate lyase</fullName>
    </recommendedName>
</protein>
<dbReference type="SUPFAM" id="SSF48371">
    <property type="entry name" value="ARM repeat"/>
    <property type="match status" value="1"/>
</dbReference>
<evidence type="ECO:0008006" key="3">
    <source>
        <dbReference type="Google" id="ProtNLM"/>
    </source>
</evidence>
<gene>
    <name evidence="1" type="ORF">GWK08_00815</name>
</gene>
<sequence>MNQNHFIKEIEELKAYRKTRLDAAEKVVMNPSLLHPLLKMCYRFNDPLSSKACWVLEFVCDSDLSLIQPHLSLFIDNLQRFKLDSSIRPVAKICLMMVKDHFSKKPSVFRKELDGEQLEKITEACFDWLINDEKVAAKAYAIYCLYELGKKYDWVYPELKMILVQRIPDHSAAYKAAAGKILKKLNK</sequence>
<comment type="caution">
    <text evidence="1">The sequence shown here is derived from an EMBL/GenBank/DDBJ whole genome shotgun (WGS) entry which is preliminary data.</text>
</comment>
<accession>A0A6P0UJ62</accession>
<reference evidence="1 2" key="1">
    <citation type="submission" date="2020-01" db="EMBL/GenBank/DDBJ databases">
        <title>Leptobacterium flavescens.</title>
        <authorList>
            <person name="Wang G."/>
        </authorList>
    </citation>
    <scope>NUCLEOTIDE SEQUENCE [LARGE SCALE GENOMIC DNA]</scope>
    <source>
        <strain evidence="1 2">KCTC 22160</strain>
    </source>
</reference>
<name>A0A6P0UJ62_9FLAO</name>
<dbReference type="InterPro" id="IPR016024">
    <property type="entry name" value="ARM-type_fold"/>
</dbReference>
<keyword evidence="2" id="KW-1185">Reference proteome</keyword>
<evidence type="ECO:0000313" key="2">
    <source>
        <dbReference type="Proteomes" id="UP000468581"/>
    </source>
</evidence>
<organism evidence="1 2">
    <name type="scientific">Leptobacterium flavescens</name>
    <dbReference type="NCBI Taxonomy" id="472055"/>
    <lineage>
        <taxon>Bacteria</taxon>
        <taxon>Pseudomonadati</taxon>
        <taxon>Bacteroidota</taxon>
        <taxon>Flavobacteriia</taxon>
        <taxon>Flavobacteriales</taxon>
        <taxon>Flavobacteriaceae</taxon>
        <taxon>Leptobacterium</taxon>
    </lineage>
</organism>
<dbReference type="EMBL" id="JAABOO010000001">
    <property type="protein sequence ID" value="NER11968.1"/>
    <property type="molecule type" value="Genomic_DNA"/>
</dbReference>
<dbReference type="Proteomes" id="UP000468581">
    <property type="component" value="Unassembled WGS sequence"/>
</dbReference>